<sequence length="327" mass="35698">MAPCEWPVTPEFGQIALILALLLSLAQGVLPLIGAWRGNTALMGIARPAAVGQAVFVWMAFGLLAWSLLWLDFLDFSVRSVADNANIALPWYYRFATLWGAHEGSLLLWIAIPATWTLLLAAFSRHLPQHLAARVLAVLGLVSVGFPAFVLRTSNPFGRLSPIPLDGNELNPVLQDPGMTFHPPVLYIGIAPVNRMLPLLGFLLPAALFGFGIYWTMQHNLRDVPSPLVGEPAPAFSLPRLDQPELRVSREQLLGKPCVLNDFGSWCVECVHEHPVLMAQASRLGVPESFLIDAQGLIRYKHIGVLTPDVIDDELLPAIAARPKGAP</sequence>
<feature type="transmembrane region" description="Helical" evidence="7">
    <location>
        <begin position="106"/>
        <end position="124"/>
    </location>
</feature>
<proteinExistence type="inferred from homology"/>
<name>A0A1Y6HHW1_9XANT</name>
<dbReference type="PANTHER" id="PTHR43653:SF1">
    <property type="entry name" value="CYTOCHROME C-TYPE BIOGENESIS PROTEIN CCMF"/>
    <property type="match status" value="1"/>
</dbReference>
<dbReference type="Proteomes" id="UP000195953">
    <property type="component" value="Chromosome 1"/>
</dbReference>
<dbReference type="eggNOG" id="COG1138">
    <property type="taxonomic scope" value="Bacteria"/>
</dbReference>
<dbReference type="PRINTS" id="PR01410">
    <property type="entry name" value="CCBIOGENESIS"/>
</dbReference>
<feature type="transmembrane region" description="Helical" evidence="7">
    <location>
        <begin position="48"/>
        <end position="71"/>
    </location>
</feature>
<evidence type="ECO:0000313" key="10">
    <source>
        <dbReference type="EMBL" id="SMR03099.1"/>
    </source>
</evidence>
<dbReference type="SUPFAM" id="SSF52833">
    <property type="entry name" value="Thioredoxin-like"/>
    <property type="match status" value="1"/>
</dbReference>
<comment type="subcellular location">
    <subcellularLocation>
        <location evidence="1">Cell inner membrane</location>
        <topology evidence="1">Multi-pass membrane protein</topology>
    </subcellularLocation>
</comment>
<evidence type="ECO:0000313" key="12">
    <source>
        <dbReference type="Proteomes" id="UP000195953"/>
    </source>
</evidence>
<dbReference type="PANTHER" id="PTHR43653">
    <property type="entry name" value="CYTOCHROME C ASSEMBLY PROTEIN-RELATED"/>
    <property type="match status" value="1"/>
</dbReference>
<organism evidence="10 12">
    <name type="scientific">Xanthomonas fragariae</name>
    <dbReference type="NCBI Taxonomy" id="48664"/>
    <lineage>
        <taxon>Bacteria</taxon>
        <taxon>Pseudomonadati</taxon>
        <taxon>Pseudomonadota</taxon>
        <taxon>Gammaproteobacteria</taxon>
        <taxon>Lysobacterales</taxon>
        <taxon>Lysobacteraceae</taxon>
        <taxon>Xanthomonas</taxon>
    </lineage>
</organism>
<gene>
    <name evidence="9" type="primary">ccmF_1</name>
    <name evidence="10" type="ORF">PD5205_01796</name>
    <name evidence="9" type="ORF">PD885_01813</name>
</gene>
<dbReference type="GO" id="GO:0020037">
    <property type="term" value="F:heme binding"/>
    <property type="evidence" value="ECO:0007669"/>
    <property type="project" value="InterPro"/>
</dbReference>
<keyword evidence="7" id="KW-1133">Transmembrane helix</keyword>
<keyword evidence="5" id="KW-0201">Cytochrome c-type biogenesis</keyword>
<evidence type="ECO:0000256" key="6">
    <source>
        <dbReference type="ARBA" id="ARBA00037230"/>
    </source>
</evidence>
<dbReference type="Proteomes" id="UP000195877">
    <property type="component" value="Chromosome 1"/>
</dbReference>
<dbReference type="Gene3D" id="3.40.30.10">
    <property type="entry name" value="Glutaredoxin"/>
    <property type="match status" value="1"/>
</dbReference>
<dbReference type="InterPro" id="IPR003568">
    <property type="entry name" value="Cyt_c_biogenesis_CcmF"/>
</dbReference>
<evidence type="ECO:0000259" key="8">
    <source>
        <dbReference type="Pfam" id="PF01578"/>
    </source>
</evidence>
<evidence type="ECO:0000256" key="3">
    <source>
        <dbReference type="ARBA" id="ARBA00022475"/>
    </source>
</evidence>
<keyword evidence="11" id="KW-1185">Reference proteome</keyword>
<evidence type="ECO:0000256" key="5">
    <source>
        <dbReference type="ARBA" id="ARBA00022748"/>
    </source>
</evidence>
<keyword evidence="4" id="KW-0997">Cell inner membrane</keyword>
<keyword evidence="3" id="KW-1003">Cell membrane</keyword>
<protein>
    <submittedName>
        <fullName evidence="10">C-type cytochrome biogenesis membrane protein</fullName>
    </submittedName>
    <submittedName>
        <fullName evidence="9">Cytochrome c-type biogenesis protein CcmF</fullName>
    </submittedName>
</protein>
<evidence type="ECO:0000313" key="11">
    <source>
        <dbReference type="Proteomes" id="UP000195877"/>
    </source>
</evidence>
<dbReference type="InterPro" id="IPR003567">
    <property type="entry name" value="Cyt_c_biogenesis"/>
</dbReference>
<feature type="transmembrane region" description="Helical" evidence="7">
    <location>
        <begin position="196"/>
        <end position="217"/>
    </location>
</feature>
<evidence type="ECO:0000256" key="7">
    <source>
        <dbReference type="SAM" id="Phobius"/>
    </source>
</evidence>
<dbReference type="AlphaFoldDB" id="A0A1Y6HHW1"/>
<reference evidence="10 12" key="1">
    <citation type="submission" date="2017-05" db="EMBL/GenBank/DDBJ databases">
        <authorList>
            <person name="Song R."/>
            <person name="Chenine A.L."/>
            <person name="Ruprecht R.M."/>
        </authorList>
    </citation>
    <scope>NUCLEOTIDE SEQUENCE [LARGE SCALE GENOMIC DNA]</scope>
    <source>
        <strain evidence="10">PD5205</strain>
    </source>
</reference>
<keyword evidence="7" id="KW-0812">Transmembrane</keyword>
<feature type="transmembrane region" description="Helical" evidence="7">
    <location>
        <begin position="12"/>
        <end position="36"/>
    </location>
</feature>
<comment type="function">
    <text evidence="6">Required for the biogenesis of c-type cytochromes. Possible subunit of a heme lyase.</text>
</comment>
<keyword evidence="7" id="KW-0472">Membrane</keyword>
<dbReference type="InterPro" id="IPR036249">
    <property type="entry name" value="Thioredoxin-like_sf"/>
</dbReference>
<evidence type="ECO:0000256" key="2">
    <source>
        <dbReference type="ARBA" id="ARBA00009186"/>
    </source>
</evidence>
<feature type="transmembrane region" description="Helical" evidence="7">
    <location>
        <begin position="131"/>
        <end position="151"/>
    </location>
</feature>
<dbReference type="GO" id="GO:0017004">
    <property type="term" value="P:cytochrome complex assembly"/>
    <property type="evidence" value="ECO:0007669"/>
    <property type="project" value="UniProtKB-KW"/>
</dbReference>
<dbReference type="eggNOG" id="COG0526">
    <property type="taxonomic scope" value="Bacteria"/>
</dbReference>
<dbReference type="Pfam" id="PF01578">
    <property type="entry name" value="Cytochrom_C_asm"/>
    <property type="match status" value="1"/>
</dbReference>
<dbReference type="STRING" id="48664.BER92_08640"/>
<dbReference type="EMBL" id="LT853882">
    <property type="protein sequence ID" value="SMQ99057.1"/>
    <property type="molecule type" value="Genomic_DNA"/>
</dbReference>
<dbReference type="KEGG" id="xfr:BER92_08640"/>
<dbReference type="GO" id="GO:0005886">
    <property type="term" value="C:plasma membrane"/>
    <property type="evidence" value="ECO:0007669"/>
    <property type="project" value="UniProtKB-SubCell"/>
</dbReference>
<comment type="similarity">
    <text evidence="2">Belongs to the CcmF/CycK/Ccl1/NrfE/CcsA family.</text>
</comment>
<evidence type="ECO:0000313" key="9">
    <source>
        <dbReference type="EMBL" id="SMQ99057.1"/>
    </source>
</evidence>
<feature type="domain" description="Cytochrome c assembly protein" evidence="8">
    <location>
        <begin position="99"/>
        <end position="191"/>
    </location>
</feature>
<reference evidence="9 11" key="2">
    <citation type="submission" date="2017-05" db="EMBL/GenBank/DDBJ databases">
        <authorList>
            <person name="Blom J."/>
        </authorList>
    </citation>
    <scope>NUCLEOTIDE SEQUENCE [LARGE SCALE GENOMIC DNA]</scope>
    <source>
        <strain evidence="9">PD885</strain>
    </source>
</reference>
<dbReference type="InterPro" id="IPR002541">
    <property type="entry name" value="Cyt_c_assembly"/>
</dbReference>
<evidence type="ECO:0000256" key="4">
    <source>
        <dbReference type="ARBA" id="ARBA00022519"/>
    </source>
</evidence>
<evidence type="ECO:0000256" key="1">
    <source>
        <dbReference type="ARBA" id="ARBA00004429"/>
    </source>
</evidence>
<accession>A0A1Y6HHW1</accession>
<dbReference type="GO" id="GO:0015232">
    <property type="term" value="F:heme transmembrane transporter activity"/>
    <property type="evidence" value="ECO:0007669"/>
    <property type="project" value="InterPro"/>
</dbReference>
<dbReference type="EMBL" id="LT853885">
    <property type="protein sequence ID" value="SMR03099.1"/>
    <property type="molecule type" value="Genomic_DNA"/>
</dbReference>
<dbReference type="PRINTS" id="PR01411">
    <property type="entry name" value="CCMFBIOGNSIS"/>
</dbReference>